<evidence type="ECO:0000313" key="1">
    <source>
        <dbReference type="EMBL" id="GFT11372.1"/>
    </source>
</evidence>
<reference evidence="1" key="1">
    <citation type="submission" date="2020-08" db="EMBL/GenBank/DDBJ databases">
        <title>Multicomponent nature underlies the extraordinary mechanical properties of spider dragline silk.</title>
        <authorList>
            <person name="Kono N."/>
            <person name="Nakamura H."/>
            <person name="Mori M."/>
            <person name="Yoshida Y."/>
            <person name="Ohtoshi R."/>
            <person name="Malay A.D."/>
            <person name="Moran D.A.P."/>
            <person name="Tomita M."/>
            <person name="Numata K."/>
            <person name="Arakawa K."/>
        </authorList>
    </citation>
    <scope>NUCLEOTIDE SEQUENCE</scope>
</reference>
<gene>
    <name evidence="1" type="ORF">NPIL_683471</name>
</gene>
<evidence type="ECO:0000313" key="2">
    <source>
        <dbReference type="Proteomes" id="UP000887013"/>
    </source>
</evidence>
<accession>A0A8X6NF16</accession>
<name>A0A8X6NF16_NEPPI</name>
<organism evidence="1 2">
    <name type="scientific">Nephila pilipes</name>
    <name type="common">Giant wood spider</name>
    <name type="synonym">Nephila maculata</name>
    <dbReference type="NCBI Taxonomy" id="299642"/>
    <lineage>
        <taxon>Eukaryota</taxon>
        <taxon>Metazoa</taxon>
        <taxon>Ecdysozoa</taxon>
        <taxon>Arthropoda</taxon>
        <taxon>Chelicerata</taxon>
        <taxon>Arachnida</taxon>
        <taxon>Araneae</taxon>
        <taxon>Araneomorphae</taxon>
        <taxon>Entelegynae</taxon>
        <taxon>Araneoidea</taxon>
        <taxon>Nephilidae</taxon>
        <taxon>Nephila</taxon>
    </lineage>
</organism>
<dbReference type="EMBL" id="BMAW01103862">
    <property type="protein sequence ID" value="GFT11372.1"/>
    <property type="molecule type" value="Genomic_DNA"/>
</dbReference>
<proteinExistence type="predicted"/>
<protein>
    <submittedName>
        <fullName evidence="1">Uncharacterized protein</fullName>
    </submittedName>
</protein>
<comment type="caution">
    <text evidence="1">The sequence shown here is derived from an EMBL/GenBank/DDBJ whole genome shotgun (WGS) entry which is preliminary data.</text>
</comment>
<dbReference type="AlphaFoldDB" id="A0A8X6NF16"/>
<dbReference type="Proteomes" id="UP000887013">
    <property type="component" value="Unassembled WGS sequence"/>
</dbReference>
<sequence>MHANIDIHEHRMLILRYHDQHTSVYGACQRQRFCAFAPAAVCGYGDAAQRQKYGAARHGAILCWRRVMFYGSKRCLFRRLAVAKYGLRAVPASHIMVGLCRGRGGGFGSGTGV</sequence>
<keyword evidence="2" id="KW-1185">Reference proteome</keyword>